<feature type="compositionally biased region" description="Basic residues" evidence="1">
    <location>
        <begin position="99"/>
        <end position="120"/>
    </location>
</feature>
<dbReference type="EMBL" id="JALLBG020000131">
    <property type="protein sequence ID" value="KAL3762678.1"/>
    <property type="molecule type" value="Genomic_DNA"/>
</dbReference>
<accession>A0ABD3MFI8</accession>
<proteinExistence type="predicted"/>
<feature type="region of interest" description="Disordered" evidence="1">
    <location>
        <begin position="339"/>
        <end position="403"/>
    </location>
</feature>
<name>A0ABD3MFI8_9STRA</name>
<feature type="region of interest" description="Disordered" evidence="1">
    <location>
        <begin position="230"/>
        <end position="249"/>
    </location>
</feature>
<organism evidence="2 3">
    <name type="scientific">Discostella pseudostelligera</name>
    <dbReference type="NCBI Taxonomy" id="259834"/>
    <lineage>
        <taxon>Eukaryota</taxon>
        <taxon>Sar</taxon>
        <taxon>Stramenopiles</taxon>
        <taxon>Ochrophyta</taxon>
        <taxon>Bacillariophyta</taxon>
        <taxon>Coscinodiscophyceae</taxon>
        <taxon>Thalassiosirophycidae</taxon>
        <taxon>Stephanodiscales</taxon>
        <taxon>Stephanodiscaceae</taxon>
        <taxon>Discostella</taxon>
    </lineage>
</organism>
<evidence type="ECO:0000313" key="3">
    <source>
        <dbReference type="Proteomes" id="UP001530293"/>
    </source>
</evidence>
<evidence type="ECO:0000313" key="2">
    <source>
        <dbReference type="EMBL" id="KAL3762678.1"/>
    </source>
</evidence>
<feature type="region of interest" description="Disordered" evidence="1">
    <location>
        <begin position="83"/>
        <end position="158"/>
    </location>
</feature>
<keyword evidence="3" id="KW-1185">Reference proteome</keyword>
<protein>
    <submittedName>
        <fullName evidence="2">Uncharacterized protein</fullName>
    </submittedName>
</protein>
<feature type="compositionally biased region" description="Basic and acidic residues" evidence="1">
    <location>
        <begin position="339"/>
        <end position="368"/>
    </location>
</feature>
<dbReference type="AlphaFoldDB" id="A0ABD3MFI8"/>
<evidence type="ECO:0000256" key="1">
    <source>
        <dbReference type="SAM" id="MobiDB-lite"/>
    </source>
</evidence>
<reference evidence="2 3" key="1">
    <citation type="submission" date="2024-10" db="EMBL/GenBank/DDBJ databases">
        <title>Updated reference genomes for cyclostephanoid diatoms.</title>
        <authorList>
            <person name="Roberts W.R."/>
            <person name="Alverson A.J."/>
        </authorList>
    </citation>
    <scope>NUCLEOTIDE SEQUENCE [LARGE SCALE GENOMIC DNA]</scope>
    <source>
        <strain evidence="2 3">AJA232-27</strain>
    </source>
</reference>
<sequence>MMTCRRPTFFAVCALMRNRGHRRSVPAAEWRHPLFIAVRQISCLKEFHLVMMQQLCGATLYCRRISDSTRALRKDEYADVNESSDTEVLVSDNNNHNLNHQRRTHLKYSRSHRRKMKSRKRNEYSSVVTEKDVDSSQDGSSVNDDTNKTSPPPSPEGYTLPNGEFVFGSPHFGNPIRERYIRSLQKIHYPKTFHGWKTVFCKAWEKYLWTYEGFLLKPKKRDEHGNVIIEEDGETNENEGAENNNKSLRDTASDAATGVAKNVQKNIATVQQEAPHFLQMGQQITGVSSKEELREWVRDQLKLGTACLTEFMAGYRNGRDEEIDKMLHAYFNELDDDKTKEEGITSRDDNRVDDINNSQDEPKSEVQEQRISGMRAWGRSERRRLKRLSNRASKEADQPTNDQ</sequence>
<comment type="caution">
    <text evidence="2">The sequence shown here is derived from an EMBL/GenBank/DDBJ whole genome shotgun (WGS) entry which is preliminary data.</text>
</comment>
<dbReference type="Proteomes" id="UP001530293">
    <property type="component" value="Unassembled WGS sequence"/>
</dbReference>
<feature type="compositionally biased region" description="Acidic residues" evidence="1">
    <location>
        <begin position="230"/>
        <end position="240"/>
    </location>
</feature>
<gene>
    <name evidence="2" type="ORF">ACHAWU_001623</name>
</gene>